<reference evidence="1 2" key="1">
    <citation type="submission" date="2013-01" db="EMBL/GenBank/DDBJ databases">
        <authorList>
            <person name="Harkins D.M."/>
            <person name="Durkin A.S."/>
            <person name="Brinkac L.M."/>
            <person name="Haft D.H."/>
            <person name="Selengut J.D."/>
            <person name="Sanka R."/>
            <person name="DePew J."/>
            <person name="Purushe J."/>
            <person name="Peacock S.J."/>
            <person name="Thaipadungpanit J."/>
            <person name="Wuthiekanun V.W."/>
            <person name="Day N.P."/>
            <person name="Vinetz J.M."/>
            <person name="Sutton G.G."/>
            <person name="Nierman W.C."/>
            <person name="Fouts D.E."/>
        </authorList>
    </citation>
    <scope>NUCLEOTIDE SEQUENCE [LARGE SCALE GENOMIC DNA]</scope>
    <source>
        <strain evidence="1 2">FPW1039</strain>
    </source>
</reference>
<proteinExistence type="predicted"/>
<comment type="caution">
    <text evidence="1">The sequence shown here is derived from an EMBL/GenBank/DDBJ whole genome shotgun (WGS) entry which is preliminary data.</text>
</comment>
<sequence length="43" mass="4590">MPVGVEHAGAVILNPIFQQLNITLMPVGVEHNSPSPFGNGFFL</sequence>
<name>A0A0F6IDH7_LEPIR</name>
<dbReference type="AlphaFoldDB" id="A0A0F6IDH7"/>
<organism evidence="1 2">
    <name type="scientific">Leptospira interrogans str. FPW1039</name>
    <dbReference type="NCBI Taxonomy" id="1193040"/>
    <lineage>
        <taxon>Bacteria</taxon>
        <taxon>Pseudomonadati</taxon>
        <taxon>Spirochaetota</taxon>
        <taxon>Spirochaetia</taxon>
        <taxon>Leptospirales</taxon>
        <taxon>Leptospiraceae</taxon>
        <taxon>Leptospira</taxon>
    </lineage>
</organism>
<accession>A0A0F6IDH7</accession>
<evidence type="ECO:0000313" key="2">
    <source>
        <dbReference type="Proteomes" id="UP000012164"/>
    </source>
</evidence>
<dbReference type="EMBL" id="AKWR02000141">
    <property type="protein sequence ID" value="EMJ36102.1"/>
    <property type="molecule type" value="Genomic_DNA"/>
</dbReference>
<dbReference type="Proteomes" id="UP000012164">
    <property type="component" value="Unassembled WGS sequence"/>
</dbReference>
<protein>
    <submittedName>
        <fullName evidence="1">Uncharacterized protein</fullName>
    </submittedName>
</protein>
<gene>
    <name evidence="1" type="ORF">LEP1GSC079_2389</name>
</gene>
<evidence type="ECO:0000313" key="1">
    <source>
        <dbReference type="EMBL" id="EMJ36102.1"/>
    </source>
</evidence>